<reference evidence="10" key="2">
    <citation type="submission" date="2023-02" db="EMBL/GenBank/DDBJ databases">
        <authorList>
            <person name="Sun Q."/>
            <person name="Mori K."/>
        </authorList>
    </citation>
    <scope>NUCLEOTIDE SEQUENCE</scope>
    <source>
        <strain evidence="10">NBRC 112290</strain>
    </source>
</reference>
<evidence type="ECO:0000256" key="6">
    <source>
        <dbReference type="ARBA" id="ARBA00048615"/>
    </source>
</evidence>
<dbReference type="PANTHER" id="PTHR43362">
    <property type="entry name" value="MANNITOL DEHYDROGENASE DSF1-RELATED"/>
    <property type="match status" value="1"/>
</dbReference>
<dbReference type="AlphaFoldDB" id="A0AA38CWN3"/>
<comment type="similarity">
    <text evidence="1">Belongs to the mannitol dehydrogenase family.</text>
</comment>
<dbReference type="RefSeq" id="WP_284252169.1">
    <property type="nucleotide sequence ID" value="NZ_BSUM01000001.1"/>
</dbReference>
<accession>A0AA38CWN3</accession>
<keyword evidence="11" id="KW-1185">Reference proteome</keyword>
<evidence type="ECO:0000256" key="2">
    <source>
        <dbReference type="ARBA" id="ARBA00012939"/>
    </source>
</evidence>
<feature type="region of interest" description="Disordered" evidence="7">
    <location>
        <begin position="1"/>
        <end position="32"/>
    </location>
</feature>
<dbReference type="EMBL" id="BSUM01000001">
    <property type="protein sequence ID" value="GMA33387.1"/>
    <property type="molecule type" value="Genomic_DNA"/>
</dbReference>
<dbReference type="Gene3D" id="1.10.1040.10">
    <property type="entry name" value="N-(1-d-carboxylethyl)-l-norvaline Dehydrogenase, domain 2"/>
    <property type="match status" value="1"/>
</dbReference>
<dbReference type="PRINTS" id="PR00084">
    <property type="entry name" value="MTLDHDRGNASE"/>
</dbReference>
<evidence type="ECO:0000259" key="8">
    <source>
        <dbReference type="Pfam" id="PF01232"/>
    </source>
</evidence>
<dbReference type="GO" id="GO:0008926">
    <property type="term" value="F:mannitol-1-phosphate 5-dehydrogenase activity"/>
    <property type="evidence" value="ECO:0007669"/>
    <property type="project" value="UniProtKB-EC"/>
</dbReference>
<dbReference type="GO" id="GO:0019594">
    <property type="term" value="P:mannitol metabolic process"/>
    <property type="evidence" value="ECO:0007669"/>
    <property type="project" value="InterPro"/>
</dbReference>
<keyword evidence="4" id="KW-0560">Oxidoreductase</keyword>
<organism evidence="10 11">
    <name type="scientific">Litorihabitans aurantiacus</name>
    <dbReference type="NCBI Taxonomy" id="1930061"/>
    <lineage>
        <taxon>Bacteria</taxon>
        <taxon>Bacillati</taxon>
        <taxon>Actinomycetota</taxon>
        <taxon>Actinomycetes</taxon>
        <taxon>Micrococcales</taxon>
        <taxon>Beutenbergiaceae</taxon>
        <taxon>Litorihabitans</taxon>
    </lineage>
</organism>
<evidence type="ECO:0000256" key="3">
    <source>
        <dbReference type="ARBA" id="ARBA00016219"/>
    </source>
</evidence>
<evidence type="ECO:0000313" key="10">
    <source>
        <dbReference type="EMBL" id="GMA33387.1"/>
    </source>
</evidence>
<evidence type="ECO:0000313" key="11">
    <source>
        <dbReference type="Proteomes" id="UP001157161"/>
    </source>
</evidence>
<sequence length="483" mass="51179">MSAPTPQAEQAEQARQTEAAGGTEPPRLARTPDAAAAPVRIVHLGLGNFFRAHQAWYTMRAGDGWGIAAFTGRRPDVARTLAPQDGLYTLVERGPDGDDVGVVTSLSAVHAAGDQAAWLGYLRDPAVAVVTSTVTEAGYLRGHDGGLDAAHPDVAADVATLRRDPVAPVTTVPAKIVAGLLARQGADAGPITVLPCDNLPGNGAVVGRVVRDLAALVDPDLLPWIAENVDFASSMVDRITPDVAPGTAEIVERELGVVDASPVVTEPFSQWVVAGSFPAGRPRWEDAGVELVDDVEPYERRKLLLLNGAHSLMAYAGPILGHETVDAAFADERVRAWVEQLWDDAETDLDERVRARTPAYRQALRERFGNVRMSDVLGRIAADGSQKLPVRHVPVLLARRSAGEVSAGAVVGVAAWIAHLRGAGVPVRDVAADLWRERAAGEDEGAVARILASLAPELAEDAGLPEVHRAVLAQLRAFEQPEV</sequence>
<name>A0AA38CWN3_9MICO</name>
<evidence type="ECO:0000256" key="5">
    <source>
        <dbReference type="ARBA" id="ARBA00023027"/>
    </source>
</evidence>
<feature type="compositionally biased region" description="Low complexity" evidence="7">
    <location>
        <begin position="1"/>
        <end position="20"/>
    </location>
</feature>
<dbReference type="EC" id="1.1.1.17" evidence="2"/>
<dbReference type="SUPFAM" id="SSF48179">
    <property type="entry name" value="6-phosphogluconate dehydrogenase C-terminal domain-like"/>
    <property type="match status" value="1"/>
</dbReference>
<dbReference type="Gene3D" id="3.40.50.720">
    <property type="entry name" value="NAD(P)-binding Rossmann-like Domain"/>
    <property type="match status" value="1"/>
</dbReference>
<dbReference type="SUPFAM" id="SSF51735">
    <property type="entry name" value="NAD(P)-binding Rossmann-fold domains"/>
    <property type="match status" value="1"/>
</dbReference>
<protein>
    <recommendedName>
        <fullName evidence="3">Mannitol-1-phosphate 5-dehydrogenase</fullName>
        <ecNumber evidence="2">1.1.1.17</ecNumber>
    </recommendedName>
</protein>
<reference evidence="10" key="1">
    <citation type="journal article" date="2014" name="Int. J. Syst. Evol. Microbiol.">
        <title>Complete genome sequence of Corynebacterium casei LMG S-19264T (=DSM 44701T), isolated from a smear-ripened cheese.</title>
        <authorList>
            <consortium name="US DOE Joint Genome Institute (JGI-PGF)"/>
            <person name="Walter F."/>
            <person name="Albersmeier A."/>
            <person name="Kalinowski J."/>
            <person name="Ruckert C."/>
        </authorList>
    </citation>
    <scope>NUCLEOTIDE SEQUENCE</scope>
    <source>
        <strain evidence="10">NBRC 112290</strain>
    </source>
</reference>
<dbReference type="Pfam" id="PF08125">
    <property type="entry name" value="Mannitol_dh_C"/>
    <property type="match status" value="1"/>
</dbReference>
<dbReference type="PANTHER" id="PTHR43362:SF1">
    <property type="entry name" value="MANNITOL DEHYDROGENASE 2-RELATED"/>
    <property type="match status" value="1"/>
</dbReference>
<dbReference type="InterPro" id="IPR008927">
    <property type="entry name" value="6-PGluconate_DH-like_C_sf"/>
</dbReference>
<dbReference type="InterPro" id="IPR000669">
    <property type="entry name" value="Mannitol_DH"/>
</dbReference>
<dbReference type="PROSITE" id="PS00974">
    <property type="entry name" value="MANNITOL_DHGENASE"/>
    <property type="match status" value="1"/>
</dbReference>
<gene>
    <name evidence="10" type="ORF">GCM10025875_33790</name>
</gene>
<evidence type="ECO:0000256" key="1">
    <source>
        <dbReference type="ARBA" id="ARBA00006541"/>
    </source>
</evidence>
<dbReference type="InterPro" id="IPR013118">
    <property type="entry name" value="Mannitol_DH_C"/>
</dbReference>
<evidence type="ECO:0000256" key="4">
    <source>
        <dbReference type="ARBA" id="ARBA00023002"/>
    </source>
</evidence>
<feature type="domain" description="Mannitol dehydrogenase C-terminal" evidence="9">
    <location>
        <begin position="294"/>
        <end position="452"/>
    </location>
</feature>
<keyword evidence="5" id="KW-0520">NAD</keyword>
<feature type="domain" description="Mannitol dehydrogenase N-terminal" evidence="8">
    <location>
        <begin position="40"/>
        <end position="285"/>
    </location>
</feature>
<comment type="caution">
    <text evidence="10">The sequence shown here is derived from an EMBL/GenBank/DDBJ whole genome shotgun (WGS) entry which is preliminary data.</text>
</comment>
<dbReference type="InterPro" id="IPR013328">
    <property type="entry name" value="6PGD_dom2"/>
</dbReference>
<evidence type="ECO:0000256" key="7">
    <source>
        <dbReference type="SAM" id="MobiDB-lite"/>
    </source>
</evidence>
<dbReference type="InterPro" id="IPR050988">
    <property type="entry name" value="Mannitol_DH/Oxidoreductase"/>
</dbReference>
<dbReference type="InterPro" id="IPR023027">
    <property type="entry name" value="Mannitol_DH_CS"/>
</dbReference>
<evidence type="ECO:0000259" key="9">
    <source>
        <dbReference type="Pfam" id="PF08125"/>
    </source>
</evidence>
<comment type="catalytic activity">
    <reaction evidence="6">
        <text>D-mannitol 1-phosphate + NAD(+) = beta-D-fructose 6-phosphate + NADH + H(+)</text>
        <dbReference type="Rhea" id="RHEA:19661"/>
        <dbReference type="ChEBI" id="CHEBI:15378"/>
        <dbReference type="ChEBI" id="CHEBI:57540"/>
        <dbReference type="ChEBI" id="CHEBI:57634"/>
        <dbReference type="ChEBI" id="CHEBI:57945"/>
        <dbReference type="ChEBI" id="CHEBI:61381"/>
        <dbReference type="EC" id="1.1.1.17"/>
    </reaction>
</comment>
<dbReference type="Pfam" id="PF01232">
    <property type="entry name" value="Mannitol_dh"/>
    <property type="match status" value="1"/>
</dbReference>
<proteinExistence type="inferred from homology"/>
<dbReference type="InterPro" id="IPR036291">
    <property type="entry name" value="NAD(P)-bd_dom_sf"/>
</dbReference>
<dbReference type="InterPro" id="IPR013131">
    <property type="entry name" value="Mannitol_DH_N"/>
</dbReference>
<dbReference type="Proteomes" id="UP001157161">
    <property type="component" value="Unassembled WGS sequence"/>
</dbReference>